<reference evidence="4" key="1">
    <citation type="journal article" date="2019" name="bioRxiv">
        <title>Genomics, evolutionary history and diagnostics of the Alternaria alternata species group including apple and Asian pear pathotypes.</title>
        <authorList>
            <person name="Armitage A.D."/>
            <person name="Cockerton H.M."/>
            <person name="Sreenivasaprasad S."/>
            <person name="Woodhall J.W."/>
            <person name="Lane C.R."/>
            <person name="Harrison R.J."/>
            <person name="Clarkson J.P."/>
        </authorList>
    </citation>
    <scope>NUCLEOTIDE SEQUENCE [LARGE SCALE GENOMIC DNA]</scope>
    <source>
        <strain evidence="4">RGR 97.0016</strain>
    </source>
</reference>
<dbReference type="Proteomes" id="UP000293823">
    <property type="component" value="Unassembled WGS sequence"/>
</dbReference>
<feature type="region of interest" description="Disordered" evidence="2">
    <location>
        <begin position="1"/>
        <end position="102"/>
    </location>
</feature>
<name>A0A4Q4Q343_9PLEO</name>
<evidence type="ECO:0000256" key="1">
    <source>
        <dbReference type="SAM" id="Coils"/>
    </source>
</evidence>
<proteinExistence type="predicted"/>
<dbReference type="AlphaFoldDB" id="A0A4Q4Q343"/>
<evidence type="ECO:0000313" key="4">
    <source>
        <dbReference type="Proteomes" id="UP000293823"/>
    </source>
</evidence>
<organism evidence="3 4">
    <name type="scientific">Alternaria arborescens</name>
    <dbReference type="NCBI Taxonomy" id="156630"/>
    <lineage>
        <taxon>Eukaryota</taxon>
        <taxon>Fungi</taxon>
        <taxon>Dikarya</taxon>
        <taxon>Ascomycota</taxon>
        <taxon>Pezizomycotina</taxon>
        <taxon>Dothideomycetes</taxon>
        <taxon>Pleosporomycetidae</taxon>
        <taxon>Pleosporales</taxon>
        <taxon>Pleosporineae</taxon>
        <taxon>Pleosporaceae</taxon>
        <taxon>Alternaria</taxon>
        <taxon>Alternaria sect. Alternaria</taxon>
    </lineage>
</organism>
<comment type="caution">
    <text evidence="3">The sequence shown here is derived from an EMBL/GenBank/DDBJ whole genome shotgun (WGS) entry which is preliminary data.</text>
</comment>
<feature type="compositionally biased region" description="Low complexity" evidence="2">
    <location>
        <begin position="85"/>
        <end position="96"/>
    </location>
</feature>
<accession>A0A4Q4Q343</accession>
<feature type="compositionally biased region" description="Basic and acidic residues" evidence="2">
    <location>
        <begin position="68"/>
        <end position="79"/>
    </location>
</feature>
<feature type="coiled-coil region" evidence="1">
    <location>
        <begin position="147"/>
        <end position="251"/>
    </location>
</feature>
<keyword evidence="4" id="KW-1185">Reference proteome</keyword>
<protein>
    <submittedName>
        <fullName evidence="3">Uncharacterized protein</fullName>
    </submittedName>
</protein>
<keyword evidence="1" id="KW-0175">Coiled coil</keyword>
<feature type="compositionally biased region" description="Basic and acidic residues" evidence="2">
    <location>
        <begin position="1"/>
        <end position="28"/>
    </location>
</feature>
<gene>
    <name evidence="3" type="ORF">AA0113_g11738</name>
</gene>
<dbReference type="OrthoDB" id="5213630at2759"/>
<evidence type="ECO:0000313" key="3">
    <source>
        <dbReference type="EMBL" id="RYO32807.1"/>
    </source>
</evidence>
<evidence type="ECO:0000256" key="2">
    <source>
        <dbReference type="SAM" id="MobiDB-lite"/>
    </source>
</evidence>
<sequence length="525" mass="61310">MMTSYDPRRPERPLERQKPTFMEGHDVEMTDAPPRSSPAHQRQRPRKLEYRSVPNTNVARVQSVPVHSETRTSHGSYEHTRRRSQSSSSRQGSTGRFWERTTIRRSTRDHDDDDVNTPYAYERKSWSGGRGEMDNLAHWNDTPIINLKEEIERRKKAEEDLIRSDSRLANLEDQKQGLAQTNIKLQGELIRLKNTFKHLEFEDVQRKNDKMQLESERLEWDSKRKEYDAELKDIKSRWKQAAKELNGLRAQGRGFYQVTDNYLCGLIMQLRYKVRDFGIQYFSEQLPKRPRCEEDQLWKNDMMSTMKVDSYLDYINCSETRPSIIQTFIWRVIVHKVFSRFRWAGSASAPLLAIHRDLEPCLDGVHTSPSEIDRIKKVNIWRATTTGLLLDSMDEEKRTRADCEVQEWKNELRDEISTCLGPFQSKGLEDSQQEFLDIIDEAIKIDKEICRQVSRITWDFGDDAGILVFNPTSMELRKGVMFKANPEITLVTSPGVSKQGRSTGEGFELRVCLLKMEVSCETPQF</sequence>
<dbReference type="EMBL" id="PEJP01000075">
    <property type="protein sequence ID" value="RYO32807.1"/>
    <property type="molecule type" value="Genomic_DNA"/>
</dbReference>